<accession>A0A6C2YHC8</accession>
<protein>
    <submittedName>
        <fullName evidence="1">Uncharacterized protein</fullName>
    </submittedName>
</protein>
<reference evidence="1" key="1">
    <citation type="submission" date="2019-04" db="EMBL/GenBank/DDBJ databases">
        <authorList>
            <consortium name="Science for Life Laboratories"/>
        </authorList>
    </citation>
    <scope>NUCLEOTIDE SEQUENCE</scope>
    <source>
        <strain evidence="1">MBLW1</strain>
    </source>
</reference>
<evidence type="ECO:0000313" key="1">
    <source>
        <dbReference type="EMBL" id="VIP00764.1"/>
    </source>
</evidence>
<keyword evidence="2" id="KW-1185">Reference proteome</keyword>
<dbReference type="AlphaFoldDB" id="A0A6C2YHC8"/>
<proteinExistence type="predicted"/>
<gene>
    <name evidence="1" type="ORF">GMBLW1_31960</name>
</gene>
<dbReference type="Proteomes" id="UP000464378">
    <property type="component" value="Chromosome"/>
</dbReference>
<dbReference type="InParanoid" id="A0A6C2YHC8"/>
<sequence>MSIDITISVLHKEQDGSGNFLGLLKRLCARSVEAQFRLYEIVSGEEEKNYRAINPILNKGDVDRIFGPRKEIRVQMGFVLQSGRTIPITLAYTGKEFGGGGSYQDSGPLSILVPLSDLARPLWELGGVELDNAVSEPSVTAVCVGDAEDLFFAACGVGVEVEPSAQVSHGVMYSDLGFLSMLGCSMVYHRVSSEFLVDYPRIYCAYNFGTNPVSSLIAELELWQLVPVGAEIKHPGRLDPGLYREVCQPDGEQAVSFVNNLDKSRIAHLNQQANSRIREWFRAADLTRWQINFHDLPHDSFAITTYPLFSLWRAYAEFYMDVTGGSSQS</sequence>
<evidence type="ECO:0000313" key="2">
    <source>
        <dbReference type="Proteomes" id="UP000464378"/>
    </source>
</evidence>
<dbReference type="EMBL" id="LR593887">
    <property type="protein sequence ID" value="VTR96946.1"/>
    <property type="molecule type" value="Genomic_DNA"/>
</dbReference>
<organism evidence="1">
    <name type="scientific">Tuwongella immobilis</name>
    <dbReference type="NCBI Taxonomy" id="692036"/>
    <lineage>
        <taxon>Bacteria</taxon>
        <taxon>Pseudomonadati</taxon>
        <taxon>Planctomycetota</taxon>
        <taxon>Planctomycetia</taxon>
        <taxon>Gemmatales</taxon>
        <taxon>Gemmataceae</taxon>
        <taxon>Tuwongella</taxon>
    </lineage>
</organism>
<dbReference type="KEGG" id="tim:GMBLW1_31960"/>
<dbReference type="RefSeq" id="WP_162655946.1">
    <property type="nucleotide sequence ID" value="NZ_LR593887.1"/>
</dbReference>
<name>A0A6C2YHC8_9BACT</name>
<dbReference type="EMBL" id="LR586016">
    <property type="protein sequence ID" value="VIP00764.1"/>
    <property type="molecule type" value="Genomic_DNA"/>
</dbReference>